<dbReference type="InterPro" id="IPR001940">
    <property type="entry name" value="Peptidase_S1C"/>
</dbReference>
<dbReference type="PRINTS" id="PR00834">
    <property type="entry name" value="PROTEASES2C"/>
</dbReference>
<protein>
    <submittedName>
        <fullName evidence="5">Peptidase S1</fullName>
    </submittedName>
</protein>
<keyword evidence="6" id="KW-1185">Reference proteome</keyword>
<keyword evidence="3" id="KW-0720">Serine protease</keyword>
<evidence type="ECO:0000313" key="6">
    <source>
        <dbReference type="Proteomes" id="UP000660110"/>
    </source>
</evidence>
<dbReference type="PANTHER" id="PTHR43343">
    <property type="entry name" value="PEPTIDASE S12"/>
    <property type="match status" value="1"/>
</dbReference>
<evidence type="ECO:0000256" key="4">
    <source>
        <dbReference type="SAM" id="Phobius"/>
    </source>
</evidence>
<evidence type="ECO:0000256" key="1">
    <source>
        <dbReference type="ARBA" id="ARBA00022670"/>
    </source>
</evidence>
<keyword evidence="2" id="KW-0378">Hydrolase</keyword>
<dbReference type="Proteomes" id="UP000660110">
    <property type="component" value="Unassembled WGS sequence"/>
</dbReference>
<dbReference type="RefSeq" id="WP_188376299.1">
    <property type="nucleotide sequence ID" value="NZ_BMEL01000001.1"/>
</dbReference>
<dbReference type="SUPFAM" id="SSF50494">
    <property type="entry name" value="Trypsin-like serine proteases"/>
    <property type="match status" value="1"/>
</dbReference>
<dbReference type="InterPro" id="IPR051201">
    <property type="entry name" value="Chloro_Bact_Ser_Proteases"/>
</dbReference>
<evidence type="ECO:0000313" key="5">
    <source>
        <dbReference type="EMBL" id="GGF12808.1"/>
    </source>
</evidence>
<name>A0A917B0N7_HALAA</name>
<evidence type="ECO:0000256" key="3">
    <source>
        <dbReference type="ARBA" id="ARBA00022825"/>
    </source>
</evidence>
<accession>A0A917B0N7</accession>
<keyword evidence="4" id="KW-0812">Transmembrane</keyword>
<dbReference type="GO" id="GO:0006508">
    <property type="term" value="P:proteolysis"/>
    <property type="evidence" value="ECO:0007669"/>
    <property type="project" value="UniProtKB-KW"/>
</dbReference>
<dbReference type="InterPro" id="IPR009003">
    <property type="entry name" value="Peptidase_S1_PA"/>
</dbReference>
<feature type="transmembrane region" description="Helical" evidence="4">
    <location>
        <begin position="5"/>
        <end position="26"/>
    </location>
</feature>
<proteinExistence type="predicted"/>
<keyword evidence="4" id="KW-1133">Transmembrane helix</keyword>
<dbReference type="EMBL" id="BMEL01000001">
    <property type="protein sequence ID" value="GGF12808.1"/>
    <property type="molecule type" value="Genomic_DNA"/>
</dbReference>
<reference evidence="5" key="1">
    <citation type="journal article" date="2014" name="Int. J. Syst. Evol. Microbiol.">
        <title>Complete genome sequence of Corynebacterium casei LMG S-19264T (=DSM 44701T), isolated from a smear-ripened cheese.</title>
        <authorList>
            <consortium name="US DOE Joint Genome Institute (JGI-PGF)"/>
            <person name="Walter F."/>
            <person name="Albersmeier A."/>
            <person name="Kalinowski J."/>
            <person name="Ruckert C."/>
        </authorList>
    </citation>
    <scope>NUCLEOTIDE SEQUENCE</scope>
    <source>
        <strain evidence="5">CGMCC 1.12153</strain>
    </source>
</reference>
<sequence length="376" mass="41223">MKRAWVTSSIVMAMILIAGIASFVWIQHQVPSQLEASSVLDKPMPKEEEGVVTKSTQEIIYESQKLVVQIELDNGTIGSGFLYNDKGDVITNAHVVANTEDVQVINVDSKEMSGKVIGSSRSTDIAVVRVPDLEGKDPLAIQESENAPLLTEVLALGSPLGLQNTVTRGEISGLDRNFELDPFTYEDVYQISAPISPGNSGGPLLNAKTGEVIGINSAKLGDESIGFSIPVLDILPMVKQWSKSPMEELPEYPELADGTDASNEQTDADQATYLVQYFYDSINQGDFVTAYSLLGTEWQENKSYEEFREGYYNTLSVSIDQVVADPEGEEVAVNCVITTEETIEGEIEMKKYNLDYTLGYENDQMMILSGEGKEID</sequence>
<comment type="caution">
    <text evidence="5">The sequence shown here is derived from an EMBL/GenBank/DDBJ whole genome shotgun (WGS) entry which is preliminary data.</text>
</comment>
<dbReference type="AlphaFoldDB" id="A0A917B0N7"/>
<gene>
    <name evidence="5" type="ORF">GCM10010954_09420</name>
</gene>
<dbReference type="PANTHER" id="PTHR43343:SF3">
    <property type="entry name" value="PROTEASE DO-LIKE 8, CHLOROPLASTIC"/>
    <property type="match status" value="1"/>
</dbReference>
<keyword evidence="4" id="KW-0472">Membrane</keyword>
<dbReference type="Pfam" id="PF13365">
    <property type="entry name" value="Trypsin_2"/>
    <property type="match status" value="1"/>
</dbReference>
<dbReference type="GO" id="GO:0004252">
    <property type="term" value="F:serine-type endopeptidase activity"/>
    <property type="evidence" value="ECO:0007669"/>
    <property type="project" value="InterPro"/>
</dbReference>
<evidence type="ECO:0000256" key="2">
    <source>
        <dbReference type="ARBA" id="ARBA00022801"/>
    </source>
</evidence>
<reference evidence="5" key="2">
    <citation type="submission" date="2020-09" db="EMBL/GenBank/DDBJ databases">
        <authorList>
            <person name="Sun Q."/>
            <person name="Zhou Y."/>
        </authorList>
    </citation>
    <scope>NUCLEOTIDE SEQUENCE</scope>
    <source>
        <strain evidence="5">CGMCC 1.12153</strain>
    </source>
</reference>
<organism evidence="5 6">
    <name type="scientific">Halobacillus andaensis</name>
    <dbReference type="NCBI Taxonomy" id="1176239"/>
    <lineage>
        <taxon>Bacteria</taxon>
        <taxon>Bacillati</taxon>
        <taxon>Bacillota</taxon>
        <taxon>Bacilli</taxon>
        <taxon>Bacillales</taxon>
        <taxon>Bacillaceae</taxon>
        <taxon>Halobacillus</taxon>
    </lineage>
</organism>
<dbReference type="Gene3D" id="2.40.10.120">
    <property type="match status" value="1"/>
</dbReference>
<keyword evidence="1" id="KW-0645">Protease</keyword>